<dbReference type="GO" id="GO:0016477">
    <property type="term" value="P:cell migration"/>
    <property type="evidence" value="ECO:0007669"/>
    <property type="project" value="TreeGrafter"/>
</dbReference>
<feature type="domain" description="Cadherin" evidence="18">
    <location>
        <begin position="1904"/>
        <end position="2006"/>
    </location>
</feature>
<gene>
    <name evidence="19" type="ORF">HOLleu_37831</name>
</gene>
<sequence>MKLTFWKRGNMWTSYFQRIVFLLFISWISFVQSQACDENPCENGGSCTPDGNTFSCTCTKGFSGFYCDQVVPNSPPRFTSFGDDIDLVSEDTLPGAVLYTFTAEDEDGDTIAFLLEDGPGADYFSVDSISGELILEKELDFETELIYSLIVGVRDETNQTTTTEVFVFVSDINDNVPLFDDIPYIVSVPEDTPVGATILTISATDADSGVRGIVSYSIENITSDTNSEVLSNLFSLSSSGKLTLESNLDFEVAKQYLITVLAKDGGRDISLNSTTVVTVTIIDLQDSPPVFLNSSYNIEIPESMRENTIVLSLMAFDQDRGNPNDINYSIREGNELSFFVIDSTSGDLFLIRRLDRESANQPAQFTLTVRAYEVLNPGSYVETTFNITILDEVDENPSFDEQTYLLKIPEEEPPGTELSPPFIVSDGENTAHVVMRIELIGADNFPFELTQQFLANGGSTSLRTKETLDFEEASTYFFLMNASKTNPNSNQIYSTTATVIVQVEDINDNIPQFTQDLYEATLSEGLDNGTEILTVFADDRDTERNFSTIVYSFGTNQQFSNLFTIDRSSGTIRSAVVFDRESHPSEYLLFVLANNPVPLVGNSPGTDTAVVRITLQDANDNPPVFGQKTYTTCVLEEAGPLVVLNVSASDLDDGQNSQIDYFIVSGNEIGLFTIGQNTGSVSLRDSLDREVQATYNLTILARDRGEPPMTGTASLSVCVQDINDNDPQWVTDLVIIQLPENSDPGEIGQVEAFDTDEGRNAALSYQIAPGNPNFAIEAETGVISLVGTLDREVEPIINITVVVRDGGIPQRSSANPATVSIVLMDINDNDPVFSSSVYEFSIAENYKPSILVEVGRVMAMDIDTGIVTSYSFVNPLDFEGFTMNPNSGAIVTSLSFDREEKALYEGEVRAQDGRRDALAFVRITIRDVNDNAPVFDEGLYIGVILEGTSASTILSITATDHDEGGNGTVTYSFESGEQVESPFFLNPETGALSTTASLDREQQGSYEFRVQARDNPEYGDPMISQVAVTVIVLDINDNPPVFGESLYVLEIAENVTKTDVLIQISATDEDDGTNGVVNYRIAQGNVGNTFVINKTSGIVRAAQPLDRETVASYTLVVEAYNPNFVNSTTSIVSVLISILDVNDELPQFSQDIYSRPDLLETSPSGTAVITVMARDSDTAEGGQVVYSIVGGNSDNLFAIDQSSGLITTADFLPQVTDSITFNLTVEATDRAPPFQTARATVFITVVQSLAITPVFLQDVYNVNLTENLPPNSSVVQVGISDSIGLMRRRREKVKASVNGRLDVIKYSLDPFNPQASMYFHIDEISGLIRTRMPIDREEISFIAITANAKNGDSGFGSTAVWITVVDVNDNSPVFENIVENLVIREGLPPDTVVSDIKTTDADLGQNALVTYNITSGNIDDAFAVVTTDNVTYTLITTKSLDREAVASYHLTVKASDQGIPALESFLEVDVSVGDVNDNAPDFSQISYTAVVPEETFTSEPILSITVNDSDLPESNSHMFSFISGNEESKFSITGGELIQTNLFDREERDFYVLEVLLRDPSYDVNFEKRTTINVSVSDINDNPPIFSPMSYSVNVTEGAPPARIVTVFASDDDLLANSNVTFSLAGPYTDLFSIDLINGSLSTLQPLDRETRSLYTLTIMATDNPIDAQQALTGSATVTVSVIDVNDSPPLFAEDFLGPFEVKEGASGYYIQSISAVDPDDISSEITYSLTGPNIEYFDLDGKTGVLTTKIDFPLDYETLQEFNITIIARDESNLQSSVIVGISVINENDNDPFFLNAPYNLTLKENSTVGLVKFVVAASDPDLGPEGEITYKITSGNINNTFWIAEKTGEIYLNQSLDRESMGSYNLILQVSDNPPDVVDVRSATTTLTVTVSDIDDSPPLFTMTSFVGSLSESALIDTPIIVVPPIMAVDADSGSLLLYSLMGNDSLLFTINPQTGELRTASMLDFESQQIYQFKVLATDSRGRFATANVTIQVKNENDNAPEFVMDTFNLSISENSVSGTFVGAISAMDADGDSLRFALIQGAEGQFVLDPFTGYINVSTGASLDREDKGVYTLRVSVTDLSFTTESLFYVSLSDINDSPPTFLEPEVSIVLGEDYPLLKSFYVIVAQDLDDDAVLAYFIEQFIVMDTSGVDISSTVNIFQWLALNNTTGDLFLNQAIDREMFSLIILHILAIDVNGEEGTDSSDPTFKINIEIGDVNDNVPQFLPSNATVLIFEAQEETAPNTIIATLQAVDVDDGLAGEVRFSIAAEDDASPVLIESETGNVRIRRPIDREESPWVNFTAVASDRGQPALNSTIPVAIQILDINDNNPVFEESMYRVMVNESRSVGDVVAKVTATDPDEGEFGRVGYSMSGGSGVFTIDYNSGEIVLQSSLDRETINEYVLTIFAQDNPEGTGPNKRESSVLVVIDVTDANEFAPEPSMTTFLFSVPAESVPGSEIGRIDATDPDNTEQKLMFAVESSDPPDWERLFSINATTGQIFLILDINDRNVTFAAVYRLQIEISDGGIPAKTTIVETVISFMDAMDNPPVFEQSVLNISIPEDFSTGLPIAILTAVDPDDESDVIYLIVNQEENQFQFTISVSGELRFIGTLDHETKPFYTVIVRASDQDKLEANATVNIVITDVNDQPPIFLQEQYEFAVMENEDAGTFVGNVSVEDEDSDPLNQETAFSIISGDSEFLTIDAETGDIKLLQSVDREMRSTLAIRVEARNTRTPPGVDLRSRTDVAIMILDVNDNAPIFEESLYEEAILETAPAGSFILEVAASDEDEGVNGLFTFDITEGNELGLFRVDNDGRVFVNQSVANQYMGTQQIILTITATDQGAPSMAGSTLVVLNITDTNNNPPVFVSPSPGEFLEVPENEAPGYLVVTVEAEDIDFGINGEVTYSLLAEGLESPLFSINSDTGELFTNFTADREVKAVYEIILQASDKGENQLMTAMRVEVMITDENDNEPAFLRLGDDSPIVQILEIPENSNVSTLIGKITPAVDSDSGDNAVVYYYIVAGNEQNLFRLDPLSGEIYIAKSPDREEAESHLLIVKATNDPSYPVTPPPSNARLSFDVLSDKSLKEVLITITDLNDNGPTFLSKLLTIGISRSDNPVTKVLQLEVYDPDSTGAENAQFIIKSANFVQDGQSTSALDWFMIDSGQITTRKTFEMFHTTGYFDIIVEALDPETKLSDNTMIRVYVLDSNQEIILVIDSPPSIVIAREEELIDLLSDITGGSVQVDDISRLITDGVTDDTQTMVTFYVIDPDTNLVLDADYVISKIDESSGSVENLFLKQHVREVYPKLSDQIRALFGTLGISLLAIAILLLFGTTLFIIILCCLRWRPDPKEHERYLRMLTGGIQSGVLYRRGSIRADLNHTEITSFDGSNPAFDYDGSLGDWPASRSDIAGREALETTTQFLSEEIASSAPGDVIMTNFVSEKALKGDYTQRGRYISSRGSPPGSGKNMLGSLNSLRSEGSGASVGTAMEMKTYGAKAPTGNKKGSRGSISTAQAAQTFADYQLQSERRGSLLKIDENEETFKPREEFTTSDSTAEIRRILEELTDDGKPSPSGISYDSATSHAAMEAYRDQLDYDNELTPITENDEDAVSTLSSRRGSEKHGDPSDVSDLGSPTHQNTNKKSGGDHQTDPNQQLAVKISPTKAIYEGKVNSAPKNANGSDKPGQKSKQSFKKYQPMTDDAQTGHAAIVKQLSNDSNSHTPVAQTSSNVSEEDNRLSTGRVLIEDSSDDEESSSSSDDEVEGLPGLENSRPIGKNSGFYEVQSGK</sequence>
<evidence type="ECO:0000256" key="13">
    <source>
        <dbReference type="PROSITE-ProRule" id="PRU00076"/>
    </source>
</evidence>
<dbReference type="PANTHER" id="PTHR24027">
    <property type="entry name" value="CADHERIN-23"/>
    <property type="match status" value="1"/>
</dbReference>
<feature type="domain" description="Cadherin" evidence="18">
    <location>
        <begin position="1708"/>
        <end position="1795"/>
    </location>
</feature>
<dbReference type="SUPFAM" id="SSF49313">
    <property type="entry name" value="Cadherin-like"/>
    <property type="match status" value="29"/>
</dbReference>
<keyword evidence="7 12" id="KW-0106">Calcium</keyword>
<dbReference type="Proteomes" id="UP001152320">
    <property type="component" value="Chromosome 20"/>
</dbReference>
<comment type="subcellular location">
    <subcellularLocation>
        <location evidence="1">Cell membrane</location>
        <topology evidence="1">Single-pass type I membrane protein</topology>
    </subcellularLocation>
</comment>
<evidence type="ECO:0000256" key="5">
    <source>
        <dbReference type="ARBA" id="ARBA00022729"/>
    </source>
</evidence>
<dbReference type="Pfam" id="PF00028">
    <property type="entry name" value="Cadherin"/>
    <property type="match status" value="24"/>
</dbReference>
<feature type="domain" description="Cadherin" evidence="18">
    <location>
        <begin position="2107"/>
        <end position="2227"/>
    </location>
</feature>
<feature type="domain" description="Cadherin" evidence="18">
    <location>
        <begin position="1256"/>
        <end position="1374"/>
    </location>
</feature>
<feature type="signal peptide" evidence="16">
    <location>
        <begin position="1"/>
        <end position="33"/>
    </location>
</feature>
<dbReference type="SMART" id="SM00181">
    <property type="entry name" value="EGF"/>
    <property type="match status" value="1"/>
</dbReference>
<feature type="compositionally biased region" description="Polar residues" evidence="14">
    <location>
        <begin position="3633"/>
        <end position="3643"/>
    </location>
</feature>
<feature type="domain" description="Cadherin" evidence="18">
    <location>
        <begin position="834"/>
        <end position="935"/>
    </location>
</feature>
<evidence type="ECO:0000256" key="11">
    <source>
        <dbReference type="ARBA" id="ARBA00023180"/>
    </source>
</evidence>
<evidence type="ECO:0000256" key="1">
    <source>
        <dbReference type="ARBA" id="ARBA00004251"/>
    </source>
</evidence>
<dbReference type="Gene3D" id="2.60.40.60">
    <property type="entry name" value="Cadherins"/>
    <property type="match status" value="29"/>
</dbReference>
<feature type="domain" description="Cadherin" evidence="18">
    <location>
        <begin position="2654"/>
        <end position="2761"/>
    </location>
</feature>
<keyword evidence="8" id="KW-0130">Cell adhesion</keyword>
<feature type="region of interest" description="Disordered" evidence="14">
    <location>
        <begin position="3454"/>
        <end position="3485"/>
    </location>
</feature>
<feature type="domain" description="Cadherin" evidence="18">
    <location>
        <begin position="1375"/>
        <end position="1482"/>
    </location>
</feature>
<dbReference type="PROSITE" id="PS01186">
    <property type="entry name" value="EGF_2"/>
    <property type="match status" value="1"/>
</dbReference>
<feature type="domain" description="Cadherin" evidence="18">
    <location>
        <begin position="180"/>
        <end position="291"/>
    </location>
</feature>
<dbReference type="InterPro" id="IPR020894">
    <property type="entry name" value="Cadherin_CS"/>
</dbReference>
<dbReference type="SMART" id="SM00112">
    <property type="entry name" value="CA"/>
    <property type="match status" value="29"/>
</dbReference>
<keyword evidence="2" id="KW-1003">Cell membrane</keyword>
<dbReference type="InterPro" id="IPR056989">
    <property type="entry name" value="PCDH15_12th_dom"/>
</dbReference>
<feature type="domain" description="Cadherin" evidence="18">
    <location>
        <begin position="2336"/>
        <end position="2442"/>
    </location>
</feature>
<feature type="domain" description="Cadherin" evidence="18">
    <location>
        <begin position="88"/>
        <end position="179"/>
    </location>
</feature>
<evidence type="ECO:0000256" key="10">
    <source>
        <dbReference type="ARBA" id="ARBA00023136"/>
    </source>
</evidence>
<feature type="domain" description="Cadherin" evidence="18">
    <location>
        <begin position="2443"/>
        <end position="2552"/>
    </location>
</feature>
<feature type="disulfide bond" evidence="13">
    <location>
        <begin position="58"/>
        <end position="67"/>
    </location>
</feature>
<dbReference type="PROSITE" id="PS00022">
    <property type="entry name" value="EGF_1"/>
    <property type="match status" value="1"/>
</dbReference>
<keyword evidence="10 15" id="KW-0472">Membrane</keyword>
<evidence type="ECO:0000256" key="4">
    <source>
        <dbReference type="ARBA" id="ARBA00022723"/>
    </source>
</evidence>
<dbReference type="Gene3D" id="2.10.25.10">
    <property type="entry name" value="Laminin"/>
    <property type="match status" value="1"/>
</dbReference>
<reference evidence="19" key="1">
    <citation type="submission" date="2021-10" db="EMBL/GenBank/DDBJ databases">
        <title>Tropical sea cucumber genome reveals ecological adaptation and Cuvierian tubules defense mechanism.</title>
        <authorList>
            <person name="Chen T."/>
        </authorList>
    </citation>
    <scope>NUCLEOTIDE SEQUENCE</scope>
    <source>
        <strain evidence="19">Nanhai2018</strain>
        <tissue evidence="19">Muscle</tissue>
    </source>
</reference>
<dbReference type="FunFam" id="2.60.40.60:FF:000123">
    <property type="entry name" value="Protocadherin beta 4"/>
    <property type="match status" value="1"/>
</dbReference>
<feature type="domain" description="Cadherin" evidence="18">
    <location>
        <begin position="2231"/>
        <end position="2335"/>
    </location>
</feature>
<dbReference type="PROSITE" id="PS00232">
    <property type="entry name" value="CADHERIN_1"/>
    <property type="match status" value="11"/>
</dbReference>
<protein>
    <submittedName>
        <fullName evidence="19">Cadherin-23</fullName>
    </submittedName>
</protein>
<dbReference type="PROSITE" id="PS50268">
    <property type="entry name" value="CADHERIN_2"/>
    <property type="match status" value="29"/>
</dbReference>
<dbReference type="GO" id="GO:0008013">
    <property type="term" value="F:beta-catenin binding"/>
    <property type="evidence" value="ECO:0007669"/>
    <property type="project" value="TreeGrafter"/>
</dbReference>
<dbReference type="PROSITE" id="PS50026">
    <property type="entry name" value="EGF_3"/>
    <property type="match status" value="1"/>
</dbReference>
<evidence type="ECO:0000256" key="2">
    <source>
        <dbReference type="ARBA" id="ARBA00022475"/>
    </source>
</evidence>
<keyword evidence="20" id="KW-1185">Reference proteome</keyword>
<keyword evidence="9 15" id="KW-1133">Transmembrane helix</keyword>
<dbReference type="GO" id="GO:0007163">
    <property type="term" value="P:establishment or maintenance of cell polarity"/>
    <property type="evidence" value="ECO:0007669"/>
    <property type="project" value="UniProtKB-ARBA"/>
</dbReference>
<organism evidence="19 20">
    <name type="scientific">Holothuria leucospilota</name>
    <name type="common">Black long sea cucumber</name>
    <name type="synonym">Mertensiothuria leucospilota</name>
    <dbReference type="NCBI Taxonomy" id="206669"/>
    <lineage>
        <taxon>Eukaryota</taxon>
        <taxon>Metazoa</taxon>
        <taxon>Echinodermata</taxon>
        <taxon>Eleutherozoa</taxon>
        <taxon>Echinozoa</taxon>
        <taxon>Holothuroidea</taxon>
        <taxon>Aspidochirotacea</taxon>
        <taxon>Aspidochirotida</taxon>
        <taxon>Holothuriidae</taxon>
        <taxon>Holothuria</taxon>
    </lineage>
</organism>
<feature type="domain" description="Cadherin" evidence="18">
    <location>
        <begin position="514"/>
        <end position="625"/>
    </location>
</feature>
<dbReference type="GO" id="GO:0007156">
    <property type="term" value="P:homophilic cell adhesion via plasma membrane adhesion molecules"/>
    <property type="evidence" value="ECO:0007669"/>
    <property type="project" value="InterPro"/>
</dbReference>
<feature type="domain" description="Cadherin" evidence="18">
    <location>
        <begin position="2553"/>
        <end position="2653"/>
    </location>
</feature>
<evidence type="ECO:0000256" key="7">
    <source>
        <dbReference type="ARBA" id="ARBA00022837"/>
    </source>
</evidence>
<dbReference type="FunFam" id="2.60.40.60:FF:000092">
    <property type="entry name" value="Protocadherin 8"/>
    <property type="match status" value="1"/>
</dbReference>
<keyword evidence="5 16" id="KW-0732">Signal</keyword>
<feature type="region of interest" description="Disordered" evidence="14">
    <location>
        <begin position="3601"/>
        <end position="3786"/>
    </location>
</feature>
<dbReference type="FunFam" id="2.60.40.60:FF:000104">
    <property type="entry name" value="cadherin-23 isoform X1"/>
    <property type="match status" value="1"/>
</dbReference>
<evidence type="ECO:0000313" key="20">
    <source>
        <dbReference type="Proteomes" id="UP001152320"/>
    </source>
</evidence>
<feature type="transmembrane region" description="Helical" evidence="15">
    <location>
        <begin position="3314"/>
        <end position="3344"/>
    </location>
</feature>
<keyword evidence="11" id="KW-0325">Glycoprotein</keyword>
<evidence type="ECO:0000313" key="19">
    <source>
        <dbReference type="EMBL" id="KAJ8022829.1"/>
    </source>
</evidence>
<dbReference type="GO" id="GO:0005509">
    <property type="term" value="F:calcium ion binding"/>
    <property type="evidence" value="ECO:0007669"/>
    <property type="project" value="UniProtKB-UniRule"/>
</dbReference>
<dbReference type="FunFam" id="2.60.40.60:FF:000020">
    <property type="entry name" value="Dachsous cadherin-related 1b"/>
    <property type="match status" value="6"/>
</dbReference>
<evidence type="ECO:0000256" key="3">
    <source>
        <dbReference type="ARBA" id="ARBA00022692"/>
    </source>
</evidence>
<feature type="chain" id="PRO_5040294084" evidence="16">
    <location>
        <begin position="34"/>
        <end position="3786"/>
    </location>
</feature>
<dbReference type="GO" id="GO:0045296">
    <property type="term" value="F:cadherin binding"/>
    <property type="evidence" value="ECO:0007669"/>
    <property type="project" value="TreeGrafter"/>
</dbReference>
<evidence type="ECO:0000256" key="9">
    <source>
        <dbReference type="ARBA" id="ARBA00022989"/>
    </source>
</evidence>
<dbReference type="FunFam" id="2.60.40.60:FF:000002">
    <property type="entry name" value="Protocadherin alpha 2"/>
    <property type="match status" value="1"/>
</dbReference>
<dbReference type="SUPFAM" id="SSF57196">
    <property type="entry name" value="EGF/Laminin"/>
    <property type="match status" value="1"/>
</dbReference>
<dbReference type="Pfam" id="PF23206">
    <property type="entry name" value="PCDH15_12th"/>
    <property type="match status" value="1"/>
</dbReference>
<keyword evidence="13" id="KW-1015">Disulfide bond</keyword>
<evidence type="ECO:0000256" key="6">
    <source>
        <dbReference type="ARBA" id="ARBA00022737"/>
    </source>
</evidence>
<feature type="domain" description="Cadherin" evidence="18">
    <location>
        <begin position="936"/>
        <end position="1042"/>
    </location>
</feature>
<dbReference type="EMBL" id="JAIZAY010000020">
    <property type="protein sequence ID" value="KAJ8022829.1"/>
    <property type="molecule type" value="Genomic_DNA"/>
</dbReference>
<comment type="caution">
    <text evidence="19">The sequence shown here is derived from an EMBL/GenBank/DDBJ whole genome shotgun (WGS) entry which is preliminary data.</text>
</comment>
<feature type="compositionally biased region" description="Polar residues" evidence="14">
    <location>
        <begin position="3712"/>
        <end position="3730"/>
    </location>
</feature>
<dbReference type="CDD" id="cd00054">
    <property type="entry name" value="EGF_CA"/>
    <property type="match status" value="1"/>
</dbReference>
<evidence type="ECO:0000259" key="18">
    <source>
        <dbReference type="PROSITE" id="PS50268"/>
    </source>
</evidence>
<dbReference type="CDD" id="cd11304">
    <property type="entry name" value="Cadherin_repeat"/>
    <property type="match status" value="27"/>
</dbReference>
<feature type="domain" description="Cadherin" evidence="18">
    <location>
        <begin position="2982"/>
        <end position="3103"/>
    </location>
</feature>
<feature type="domain" description="Cadherin" evidence="18">
    <location>
        <begin position="2762"/>
        <end position="2867"/>
    </location>
</feature>
<dbReference type="FunFam" id="2.60.40.60:FF:000116">
    <property type="entry name" value="Dachsous cadherin-related 2"/>
    <property type="match status" value="2"/>
</dbReference>
<feature type="domain" description="Cadherin" evidence="18">
    <location>
        <begin position="1587"/>
        <end position="1692"/>
    </location>
</feature>
<feature type="domain" description="Cadherin" evidence="18">
    <location>
        <begin position="292"/>
        <end position="399"/>
    </location>
</feature>
<dbReference type="InterPro" id="IPR039808">
    <property type="entry name" value="Cadherin"/>
</dbReference>
<feature type="domain" description="Cadherin" evidence="18">
    <location>
        <begin position="1483"/>
        <end position="1586"/>
    </location>
</feature>
<evidence type="ECO:0000256" key="16">
    <source>
        <dbReference type="SAM" id="SignalP"/>
    </source>
</evidence>
<feature type="domain" description="Cadherin" evidence="18">
    <location>
        <begin position="730"/>
        <end position="833"/>
    </location>
</feature>
<dbReference type="Pfam" id="PF00008">
    <property type="entry name" value="EGF"/>
    <property type="match status" value="1"/>
</dbReference>
<evidence type="ECO:0000256" key="14">
    <source>
        <dbReference type="SAM" id="MobiDB-lite"/>
    </source>
</evidence>
<dbReference type="InterPro" id="IPR002126">
    <property type="entry name" value="Cadherin-like_dom"/>
</dbReference>
<dbReference type="PRINTS" id="PR00205">
    <property type="entry name" value="CADHERIN"/>
</dbReference>
<dbReference type="FunFam" id="2.60.40.60:FF:000080">
    <property type="entry name" value="FAT atypical cadherin 1"/>
    <property type="match status" value="1"/>
</dbReference>
<feature type="domain" description="Cadherin" evidence="18">
    <location>
        <begin position="2007"/>
        <end position="2106"/>
    </location>
</feature>
<feature type="domain" description="Cadherin" evidence="18">
    <location>
        <begin position="1160"/>
        <end position="1255"/>
    </location>
</feature>
<feature type="domain" description="Cadherin" evidence="18">
    <location>
        <begin position="2870"/>
        <end position="2975"/>
    </location>
</feature>
<proteinExistence type="predicted"/>
<feature type="compositionally biased region" description="Acidic residues" evidence="14">
    <location>
        <begin position="3746"/>
        <end position="3762"/>
    </location>
</feature>
<feature type="domain" description="Cadherin" evidence="18">
    <location>
        <begin position="626"/>
        <end position="729"/>
    </location>
</feature>
<feature type="domain" description="EGF-like" evidence="17">
    <location>
        <begin position="32"/>
        <end position="68"/>
    </location>
</feature>
<evidence type="ECO:0000259" key="17">
    <source>
        <dbReference type="PROSITE" id="PS50026"/>
    </source>
</evidence>
<accession>A0A9Q0YLH1</accession>
<dbReference type="PANTHER" id="PTHR24027:SF438">
    <property type="entry name" value="CADHERIN 23"/>
    <property type="match status" value="1"/>
</dbReference>
<feature type="domain" description="Cadherin" evidence="18">
    <location>
        <begin position="3104"/>
        <end position="3222"/>
    </location>
</feature>
<evidence type="ECO:0000256" key="12">
    <source>
        <dbReference type="PROSITE-ProRule" id="PRU00043"/>
    </source>
</evidence>
<keyword evidence="3 15" id="KW-0812">Transmembrane</keyword>
<comment type="caution">
    <text evidence="13">Lacks conserved residue(s) required for the propagation of feature annotation.</text>
</comment>
<keyword evidence="6" id="KW-0677">Repeat</keyword>
<evidence type="ECO:0000256" key="8">
    <source>
        <dbReference type="ARBA" id="ARBA00022889"/>
    </source>
</evidence>
<evidence type="ECO:0000256" key="15">
    <source>
        <dbReference type="SAM" id="Phobius"/>
    </source>
</evidence>
<name>A0A9Q0YLH1_HOLLE</name>
<feature type="domain" description="Cadherin" evidence="18">
    <location>
        <begin position="1043"/>
        <end position="1148"/>
    </location>
</feature>
<keyword evidence="13" id="KW-0245">EGF-like domain</keyword>
<dbReference type="GO" id="GO:0016342">
    <property type="term" value="C:catenin complex"/>
    <property type="evidence" value="ECO:0007669"/>
    <property type="project" value="TreeGrafter"/>
</dbReference>
<feature type="domain" description="Cadherin" evidence="18">
    <location>
        <begin position="1796"/>
        <end position="1903"/>
    </location>
</feature>
<dbReference type="OrthoDB" id="9990384at2759"/>
<dbReference type="InterPro" id="IPR000742">
    <property type="entry name" value="EGF"/>
</dbReference>
<dbReference type="InterPro" id="IPR015919">
    <property type="entry name" value="Cadherin-like_sf"/>
</dbReference>
<feature type="domain" description="Cadherin" evidence="18">
    <location>
        <begin position="400"/>
        <end position="513"/>
    </location>
</feature>
<keyword evidence="4" id="KW-0479">Metal-binding</keyword>